<evidence type="ECO:0000256" key="2">
    <source>
        <dbReference type="ARBA" id="ARBA00023002"/>
    </source>
</evidence>
<organism evidence="3 4">
    <name type="scientific">Pseudohalocynthiibacter aestuariivivens</name>
    <dbReference type="NCBI Taxonomy" id="1591409"/>
    <lineage>
        <taxon>Bacteria</taxon>
        <taxon>Pseudomonadati</taxon>
        <taxon>Pseudomonadota</taxon>
        <taxon>Alphaproteobacteria</taxon>
        <taxon>Rhodobacterales</taxon>
        <taxon>Paracoccaceae</taxon>
        <taxon>Pseudohalocynthiibacter</taxon>
    </lineage>
</organism>
<dbReference type="PANTHER" id="PTHR42760:SF115">
    <property type="entry name" value="3-OXOACYL-[ACYL-CARRIER-PROTEIN] REDUCTASE FABG"/>
    <property type="match status" value="1"/>
</dbReference>
<dbReference type="CDD" id="cd05233">
    <property type="entry name" value="SDR_c"/>
    <property type="match status" value="1"/>
</dbReference>
<dbReference type="PRINTS" id="PR00080">
    <property type="entry name" value="SDRFAMILY"/>
</dbReference>
<proteinExistence type="inferred from homology"/>
<dbReference type="SUPFAM" id="SSF51735">
    <property type="entry name" value="NAD(P)-binding Rossmann-fold domains"/>
    <property type="match status" value="1"/>
</dbReference>
<dbReference type="EC" id="1.1.1.-" evidence="3"/>
<dbReference type="PROSITE" id="PS00061">
    <property type="entry name" value="ADH_SHORT"/>
    <property type="match status" value="1"/>
</dbReference>
<dbReference type="RefSeq" id="WP_213887699.1">
    <property type="nucleotide sequence ID" value="NZ_JAGFNU010000001.1"/>
</dbReference>
<sequence>MRFNDKIVLVTGANFGIGNAIARKFAGEGAKIAIVARGQERSEKVVEAFAAEGFTADFFKTDVSDEKAVEGMIAAVLAKYGHIDVVVNNAGCGSQNCGITPDDSPGKRWAFFRGANLDSCYFVSAHALPHLSKNPGSAIVNISSTATLHGNWGLYGAAKAGVEGMTRSFAAEAAQFGTRVNCISPGWIETSPEQTLAAQGSETGEWDMPPSLLNRMGTIEEIANVAAFLASDDASFITGQTLVVDGGLTITDYPSRASLSTVGHRVFSRS</sequence>
<evidence type="ECO:0000256" key="1">
    <source>
        <dbReference type="ARBA" id="ARBA00006484"/>
    </source>
</evidence>
<reference evidence="3 4" key="1">
    <citation type="submission" date="2024-09" db="EMBL/GenBank/DDBJ databases">
        <authorList>
            <person name="Sun Q."/>
            <person name="Mori K."/>
        </authorList>
    </citation>
    <scope>NUCLEOTIDE SEQUENCE [LARGE SCALE GENOMIC DNA]</scope>
    <source>
        <strain evidence="3 4">CECT 8726</strain>
    </source>
</reference>
<accession>A0ABV5JAA7</accession>
<keyword evidence="2 3" id="KW-0560">Oxidoreductase</keyword>
<dbReference type="InterPro" id="IPR020904">
    <property type="entry name" value="Sc_DH/Rdtase_CS"/>
</dbReference>
<dbReference type="GO" id="GO:0016491">
    <property type="term" value="F:oxidoreductase activity"/>
    <property type="evidence" value="ECO:0007669"/>
    <property type="project" value="UniProtKB-KW"/>
</dbReference>
<evidence type="ECO:0000313" key="4">
    <source>
        <dbReference type="Proteomes" id="UP001589683"/>
    </source>
</evidence>
<keyword evidence="4" id="KW-1185">Reference proteome</keyword>
<comment type="caution">
    <text evidence="3">The sequence shown here is derived from an EMBL/GenBank/DDBJ whole genome shotgun (WGS) entry which is preliminary data.</text>
</comment>
<dbReference type="PANTHER" id="PTHR42760">
    <property type="entry name" value="SHORT-CHAIN DEHYDROGENASES/REDUCTASES FAMILY MEMBER"/>
    <property type="match status" value="1"/>
</dbReference>
<dbReference type="PRINTS" id="PR00081">
    <property type="entry name" value="GDHRDH"/>
</dbReference>
<protein>
    <submittedName>
        <fullName evidence="3">SDR family NAD(P)-dependent oxidoreductase</fullName>
        <ecNumber evidence="3">1.1.1.-</ecNumber>
    </submittedName>
</protein>
<dbReference type="EMBL" id="JBHMEA010000007">
    <property type="protein sequence ID" value="MFB9230396.1"/>
    <property type="molecule type" value="Genomic_DNA"/>
</dbReference>
<dbReference type="Proteomes" id="UP001589683">
    <property type="component" value="Unassembled WGS sequence"/>
</dbReference>
<dbReference type="InterPro" id="IPR036291">
    <property type="entry name" value="NAD(P)-bd_dom_sf"/>
</dbReference>
<dbReference type="Pfam" id="PF13561">
    <property type="entry name" value="adh_short_C2"/>
    <property type="match status" value="1"/>
</dbReference>
<dbReference type="InterPro" id="IPR002347">
    <property type="entry name" value="SDR_fam"/>
</dbReference>
<comment type="similarity">
    <text evidence="1">Belongs to the short-chain dehydrogenases/reductases (SDR) family.</text>
</comment>
<name>A0ABV5JAA7_9RHOB</name>
<dbReference type="Gene3D" id="3.40.50.720">
    <property type="entry name" value="NAD(P)-binding Rossmann-like Domain"/>
    <property type="match status" value="1"/>
</dbReference>
<evidence type="ECO:0000313" key="3">
    <source>
        <dbReference type="EMBL" id="MFB9230396.1"/>
    </source>
</evidence>
<gene>
    <name evidence="3" type="ORF">ACFFUT_01185</name>
</gene>